<dbReference type="AlphaFoldDB" id="A0A2T5H0N4"/>
<dbReference type="CDD" id="cd07434">
    <property type="entry name" value="PHP_PolIIIA_DnaE2"/>
    <property type="match status" value="1"/>
</dbReference>
<dbReference type="GO" id="GO:0005737">
    <property type="term" value="C:cytoplasm"/>
    <property type="evidence" value="ECO:0007669"/>
    <property type="project" value="UniProtKB-SubCell"/>
</dbReference>
<comment type="caution">
    <text evidence="15">The sequence shown here is derived from an EMBL/GenBank/DDBJ whole genome shotgun (WGS) entry which is preliminary data.</text>
</comment>
<dbReference type="InterPro" id="IPR004805">
    <property type="entry name" value="DnaE2/DnaE/PolC"/>
</dbReference>
<accession>A0A2T5H0N4</accession>
<evidence type="ECO:0000256" key="7">
    <source>
        <dbReference type="ARBA" id="ARBA00022695"/>
    </source>
</evidence>
<proteinExistence type="inferred from homology"/>
<evidence type="ECO:0000256" key="4">
    <source>
        <dbReference type="ARBA" id="ARBA00017273"/>
    </source>
</evidence>
<keyword evidence="16" id="KW-1185">Reference proteome</keyword>
<dbReference type="GO" id="GO:0006281">
    <property type="term" value="P:DNA repair"/>
    <property type="evidence" value="ECO:0007669"/>
    <property type="project" value="UniProtKB-UniRule"/>
</dbReference>
<keyword evidence="10 13" id="KW-0239">DNA-directed DNA polymerase</keyword>
<evidence type="ECO:0000256" key="10">
    <source>
        <dbReference type="ARBA" id="ARBA00022932"/>
    </source>
</evidence>
<feature type="domain" description="Polymerase/histidinol phosphatase N-terminal" evidence="14">
    <location>
        <begin position="7"/>
        <end position="74"/>
    </location>
</feature>
<dbReference type="Proteomes" id="UP000244077">
    <property type="component" value="Unassembled WGS sequence"/>
</dbReference>
<evidence type="ECO:0000256" key="3">
    <source>
        <dbReference type="ARBA" id="ARBA00012417"/>
    </source>
</evidence>
<comment type="function">
    <text evidence="13">DNA polymerase involved in damage-induced mutagenesis and translesion synthesis (TLS). It is not the major replicative DNA polymerase.</text>
</comment>
<dbReference type="NCBIfam" id="NF004225">
    <property type="entry name" value="PRK05672.1"/>
    <property type="match status" value="1"/>
</dbReference>
<evidence type="ECO:0000256" key="1">
    <source>
        <dbReference type="ARBA" id="ARBA00004496"/>
    </source>
</evidence>
<dbReference type="NCBIfam" id="TIGR00594">
    <property type="entry name" value="polc"/>
    <property type="match status" value="1"/>
</dbReference>
<dbReference type="EMBL" id="QAOH01000035">
    <property type="protein sequence ID" value="PTQ65117.1"/>
    <property type="molecule type" value="Genomic_DNA"/>
</dbReference>
<dbReference type="EC" id="2.7.7.7" evidence="3 13"/>
<dbReference type="HAMAP" id="MF_01902">
    <property type="entry name" value="DNApol_error_prone"/>
    <property type="match status" value="1"/>
</dbReference>
<keyword evidence="9 13" id="KW-0227">DNA damage</keyword>
<evidence type="ECO:0000256" key="12">
    <source>
        <dbReference type="ARBA" id="ARBA00049244"/>
    </source>
</evidence>
<evidence type="ECO:0000259" key="14">
    <source>
        <dbReference type="SMART" id="SM00481"/>
    </source>
</evidence>
<protein>
    <recommendedName>
        <fullName evidence="4 13">Error-prone DNA polymerase</fullName>
        <ecNumber evidence="3 13">2.7.7.7</ecNumber>
    </recommendedName>
</protein>
<sequence length="1059" mass="118153">MSAPVYAELQVTSHFSFLRGASSAEEIFAAAAAMGIDALAVTDRNTLAGIVRAHEAAKEAGVRLIVGCRLDLVCGMSVLVYPTDRAAWSRLCRLLSLGKGRAGKARCHLEWDDLAACGEGLIAVLVPDLADETCGLRLRRLRDAFGTRAYLGLTLRRRPNDQMRLWELSALAARLGVPTVVTNDVLFHEPGRRILQDVVTAIRHNVTVDALGARRERHADRYLKPPAEMHRLFARWPEALARTREIAARCRFSLDELRYQYPEERDDPALTPQETLERLTWEGAAHRYPEGVPDEVTAALEHELALIGKLEYAPYFLTVNSIVRFARSRGILCQGRGSAANSAVCYVLGITAIDPGRNDLLFERFVSEERREPPDIDVDFEHERREEVIQWVYEHYGRERAALTATVIRYRSKGALREVGKALGLPEDLIQTLSGQLWGWSEAGVTEQQLRDLNLNPEDRRLRLTLELAAQLRGAPRHLSQHPGGFVLTHDRLDDLVPIEPAAMEGRQIIEWDKDDIDALRFMKVDVLALGMLSCMRRGLDLLAEHKDIRLDLASIPAEDPRTYAMIRKADTLGTFQIESRAQMSMLPRLKPRTYYDLVVQVAIVRPGPIQGDMVHPYLRRREGLEEVDYPRPELEKVLGKTLGVPLFQEQAMRVAIECAGFTAGEADLLRKSMATFKHTGGVSKFRDRLISGMIARGYEEEFAARTFQQLEGFGSYGFPESHAASFALIAYASAWLKCWHPDVFCAALLNAQPMGFYAPAQIVRDASEHGVEVRPVCINASRWDCTLEPTGDESRLAVRLGLRMVKGLANAHAAAIVAARGDENFTSVDDLWRRAGVPVTALDQIAAADGFRPAFGLARREAQWAIKGLRDEELPLFAAVSEREGRTVPELDEPAIALRAMPAGREVVEDYGHIGLSLRRHPVSFLREDLARRRIVSCAEAMAARDRRWLEAAGIVLVRQRPGSANGVMFITLEDETGIANLVVWQKVFERYRRVILSSSMIAVRGRVQREGEVVHLVAHRIVDLSRDLASVGQRDAATAGQQGPEAGGIRVKARDFR</sequence>
<dbReference type="OrthoDB" id="9803237at2"/>
<dbReference type="GO" id="GO:0009432">
    <property type="term" value="P:SOS response"/>
    <property type="evidence" value="ECO:0007669"/>
    <property type="project" value="UniProtKB-ARBA"/>
</dbReference>
<evidence type="ECO:0000313" key="15">
    <source>
        <dbReference type="EMBL" id="PTQ65117.1"/>
    </source>
</evidence>
<evidence type="ECO:0000313" key="16">
    <source>
        <dbReference type="Proteomes" id="UP000244077"/>
    </source>
</evidence>
<comment type="subcellular location">
    <subcellularLocation>
        <location evidence="1 13">Cytoplasm</location>
    </subcellularLocation>
</comment>
<evidence type="ECO:0000256" key="8">
    <source>
        <dbReference type="ARBA" id="ARBA00022705"/>
    </source>
</evidence>
<dbReference type="InterPro" id="IPR011708">
    <property type="entry name" value="DNA_pol3_alpha_NTPase_dom"/>
</dbReference>
<keyword evidence="7 13" id="KW-0548">Nucleotidyltransferase</keyword>
<dbReference type="Pfam" id="PF14579">
    <property type="entry name" value="HHH_6"/>
    <property type="match status" value="1"/>
</dbReference>
<keyword evidence="5 13" id="KW-0963">Cytoplasm</keyword>
<dbReference type="Gene3D" id="3.20.20.140">
    <property type="entry name" value="Metal-dependent hydrolases"/>
    <property type="match status" value="1"/>
</dbReference>
<dbReference type="RefSeq" id="WP_107818166.1">
    <property type="nucleotide sequence ID" value="NZ_QAOH01000035.1"/>
</dbReference>
<dbReference type="PANTHER" id="PTHR32294:SF4">
    <property type="entry name" value="ERROR-PRONE DNA POLYMERASE"/>
    <property type="match status" value="1"/>
</dbReference>
<organism evidence="15 16">
    <name type="scientific">Celeribacter persicus</name>
    <dbReference type="NCBI Taxonomy" id="1651082"/>
    <lineage>
        <taxon>Bacteria</taxon>
        <taxon>Pseudomonadati</taxon>
        <taxon>Pseudomonadota</taxon>
        <taxon>Alphaproteobacteria</taxon>
        <taxon>Rhodobacterales</taxon>
        <taxon>Roseobacteraceae</taxon>
        <taxon>Celeribacter</taxon>
    </lineage>
</organism>
<dbReference type="Gene3D" id="1.10.150.870">
    <property type="match status" value="1"/>
</dbReference>
<dbReference type="SMART" id="SM00481">
    <property type="entry name" value="POLIIIAc"/>
    <property type="match status" value="1"/>
</dbReference>
<name>A0A2T5H0N4_9RHOB</name>
<keyword evidence="11 13" id="KW-0234">DNA repair</keyword>
<evidence type="ECO:0000256" key="6">
    <source>
        <dbReference type="ARBA" id="ARBA00022679"/>
    </source>
</evidence>
<dbReference type="InterPro" id="IPR003141">
    <property type="entry name" value="Pol/His_phosphatase_N"/>
</dbReference>
<evidence type="ECO:0000256" key="9">
    <source>
        <dbReference type="ARBA" id="ARBA00022763"/>
    </source>
</evidence>
<dbReference type="CDD" id="cd04485">
    <property type="entry name" value="DnaE_OBF"/>
    <property type="match status" value="1"/>
</dbReference>
<evidence type="ECO:0000256" key="13">
    <source>
        <dbReference type="HAMAP-Rule" id="MF_01902"/>
    </source>
</evidence>
<dbReference type="Pfam" id="PF01336">
    <property type="entry name" value="tRNA_anti-codon"/>
    <property type="match status" value="1"/>
</dbReference>
<dbReference type="Pfam" id="PF17657">
    <property type="entry name" value="DNA_pol3_finger"/>
    <property type="match status" value="1"/>
</dbReference>
<evidence type="ECO:0000256" key="2">
    <source>
        <dbReference type="ARBA" id="ARBA00007391"/>
    </source>
</evidence>
<dbReference type="InterPro" id="IPR004013">
    <property type="entry name" value="PHP_dom"/>
</dbReference>
<dbReference type="PANTHER" id="PTHR32294">
    <property type="entry name" value="DNA POLYMERASE III SUBUNIT ALPHA"/>
    <property type="match status" value="1"/>
</dbReference>
<dbReference type="Pfam" id="PF07733">
    <property type="entry name" value="DNA_pol3_alpha"/>
    <property type="match status" value="1"/>
</dbReference>
<reference evidence="15 16" key="1">
    <citation type="submission" date="2018-04" db="EMBL/GenBank/DDBJ databases">
        <title>Genomic Encyclopedia of Archaeal and Bacterial Type Strains, Phase II (KMG-II): from individual species to whole genera.</title>
        <authorList>
            <person name="Goeker M."/>
        </authorList>
    </citation>
    <scope>NUCLEOTIDE SEQUENCE [LARGE SCALE GENOMIC DNA]</scope>
    <source>
        <strain evidence="15 16">DSM 100434</strain>
    </source>
</reference>
<keyword evidence="6 13" id="KW-0808">Transferase</keyword>
<dbReference type="InterPro" id="IPR004365">
    <property type="entry name" value="NA-bd_OB_tRNA"/>
</dbReference>
<gene>
    <name evidence="13" type="primary">dnaE2</name>
    <name evidence="15" type="ORF">C8N42_1359</name>
</gene>
<keyword evidence="8 13" id="KW-0235">DNA replication</keyword>
<dbReference type="InterPro" id="IPR040982">
    <property type="entry name" value="DNA_pol3_finger"/>
</dbReference>
<dbReference type="SUPFAM" id="SSF89550">
    <property type="entry name" value="PHP domain-like"/>
    <property type="match status" value="1"/>
</dbReference>
<dbReference type="InterPro" id="IPR029460">
    <property type="entry name" value="DNAPol_HHH"/>
</dbReference>
<dbReference type="GO" id="GO:0008408">
    <property type="term" value="F:3'-5' exonuclease activity"/>
    <property type="evidence" value="ECO:0007669"/>
    <property type="project" value="InterPro"/>
</dbReference>
<dbReference type="GO" id="GO:0003887">
    <property type="term" value="F:DNA-directed DNA polymerase activity"/>
    <property type="evidence" value="ECO:0007669"/>
    <property type="project" value="UniProtKB-UniRule"/>
</dbReference>
<dbReference type="GO" id="GO:0006260">
    <property type="term" value="P:DNA replication"/>
    <property type="evidence" value="ECO:0007669"/>
    <property type="project" value="UniProtKB-KW"/>
</dbReference>
<dbReference type="Pfam" id="PF02811">
    <property type="entry name" value="PHP"/>
    <property type="match status" value="1"/>
</dbReference>
<dbReference type="FunFam" id="1.10.150.870:FF:000002">
    <property type="entry name" value="Error-prone DNA polymerase"/>
    <property type="match status" value="1"/>
</dbReference>
<comment type="similarity">
    <text evidence="2 13">Belongs to the DNA polymerase type-C family. DnaE2 subfamily.</text>
</comment>
<dbReference type="GO" id="GO:0003676">
    <property type="term" value="F:nucleic acid binding"/>
    <property type="evidence" value="ECO:0007669"/>
    <property type="project" value="InterPro"/>
</dbReference>
<dbReference type="InterPro" id="IPR023073">
    <property type="entry name" value="DnaE2"/>
</dbReference>
<evidence type="ECO:0000256" key="11">
    <source>
        <dbReference type="ARBA" id="ARBA00023204"/>
    </source>
</evidence>
<evidence type="ECO:0000256" key="5">
    <source>
        <dbReference type="ARBA" id="ARBA00022490"/>
    </source>
</evidence>
<dbReference type="InterPro" id="IPR016195">
    <property type="entry name" value="Pol/histidinol_Pase-like"/>
</dbReference>
<comment type="catalytic activity">
    <reaction evidence="12 13">
        <text>DNA(n) + a 2'-deoxyribonucleoside 5'-triphosphate = DNA(n+1) + diphosphate</text>
        <dbReference type="Rhea" id="RHEA:22508"/>
        <dbReference type="Rhea" id="RHEA-COMP:17339"/>
        <dbReference type="Rhea" id="RHEA-COMP:17340"/>
        <dbReference type="ChEBI" id="CHEBI:33019"/>
        <dbReference type="ChEBI" id="CHEBI:61560"/>
        <dbReference type="ChEBI" id="CHEBI:173112"/>
        <dbReference type="EC" id="2.7.7.7"/>
    </reaction>
</comment>